<proteinExistence type="predicted"/>
<comment type="caution">
    <text evidence="1">The sequence shown here is derived from an EMBL/GenBank/DDBJ whole genome shotgun (WGS) entry which is preliminary data.</text>
</comment>
<evidence type="ECO:0000313" key="2">
    <source>
        <dbReference type="Proteomes" id="UP000663856"/>
    </source>
</evidence>
<dbReference type="AlphaFoldDB" id="A0A816Y6D9"/>
<accession>A0A816Y6D9</accession>
<reference evidence="1" key="1">
    <citation type="submission" date="2021-02" db="EMBL/GenBank/DDBJ databases">
        <authorList>
            <person name="Nowell W R."/>
        </authorList>
    </citation>
    <scope>NUCLEOTIDE SEQUENCE</scope>
</reference>
<dbReference type="EMBL" id="CAJNRF010014146">
    <property type="protein sequence ID" value="CAF2155279.1"/>
    <property type="molecule type" value="Genomic_DNA"/>
</dbReference>
<gene>
    <name evidence="1" type="ORF">WKI299_LOCUS31135</name>
</gene>
<evidence type="ECO:0000313" key="1">
    <source>
        <dbReference type="EMBL" id="CAF2155279.1"/>
    </source>
</evidence>
<organism evidence="1 2">
    <name type="scientific">Rotaria magnacalcarata</name>
    <dbReference type="NCBI Taxonomy" id="392030"/>
    <lineage>
        <taxon>Eukaryota</taxon>
        <taxon>Metazoa</taxon>
        <taxon>Spiralia</taxon>
        <taxon>Gnathifera</taxon>
        <taxon>Rotifera</taxon>
        <taxon>Eurotatoria</taxon>
        <taxon>Bdelloidea</taxon>
        <taxon>Philodinida</taxon>
        <taxon>Philodinidae</taxon>
        <taxon>Rotaria</taxon>
    </lineage>
</organism>
<dbReference type="Proteomes" id="UP000663856">
    <property type="component" value="Unassembled WGS sequence"/>
</dbReference>
<name>A0A816Y6D9_9BILA</name>
<protein>
    <submittedName>
        <fullName evidence="1">Uncharacterized protein</fullName>
    </submittedName>
</protein>
<sequence length="729" mass="84556">METNWDASILPNDVFILKDNEFFECIKHVAGDIVCEILKIQMIDSAQVLINSDDLLSFLQHNSPEINFFRDKVPIRSDIGSVDLGNSNCKISEAQFRFDKVQEYFDRIDAKYAFCSEDCTGIIRKINYDQSTNSFVGFATPLINGIPVAKHYQTNSFNQLKSWFSSTDKSPLLNIHMIQPLQPANHLPDPTAFLLSAYGVVNTYTSIEILRRWLFIFNNSLQKKIRIIGFSTDGDSKYLRAMRLVSGFFGSLPHFKFIEHQEAFDLNNMAQWPWFFLRKKQLFLFFQDATHLVTKWRNRLLSSTAQLIVGQQFITIQHVADIIENSNYTKLDHGLNRSDLNPKDRQNYNSCVKLASDNVLSILLDGADTYGTYVYLRLLQMIILAYVEKRTRIEERLQSAWCIVFVCRMSWLQNKQSKSTTASTTTKTNAKSKCFFTKTAYLSVELNAHTLLYIVLLVKQKQLPREALNVYLFNSQSCESMFRNARSLSGTYSTMVNFTAVDFLRRSQKISLLNSIKCNQVSQQDDDNILSFPIHHKHNRNNNLPSLQNLDDMDQLNVEKIISNAFNQAIELTANLGISKLLKERKIFDLNSLSEYVFQELNSSSRMFDYSIETVDDDYDEFNLEEDEDNDKKDIMDSYSDDEEMKNNLFDNQDDENNYNMMTVKSNFSGIKIYDHIEPCRRDAYFRIKINNSQKYVQKQSACWLLTDNSMRLSNDRLSRVIETGRKES</sequence>